<protein>
    <recommendedName>
        <fullName evidence="19">Piezo-type mechanosensitive ion channel component</fullName>
    </recommendedName>
</protein>
<feature type="transmembrane region" description="Helical" evidence="11">
    <location>
        <begin position="2831"/>
        <end position="2855"/>
    </location>
</feature>
<evidence type="ECO:0000313" key="17">
    <source>
        <dbReference type="EMBL" id="KAH9522775.1"/>
    </source>
</evidence>
<feature type="transmembrane region" description="Helical" evidence="11">
    <location>
        <begin position="1078"/>
        <end position="1096"/>
    </location>
</feature>
<dbReference type="PANTHER" id="PTHR47049:SF2">
    <property type="entry name" value="PIEZO-TYPE MECHANOSENSITIVE ION CHANNEL HOMOLOG"/>
    <property type="match status" value="1"/>
</dbReference>
<keyword evidence="3" id="KW-0813">Transport</keyword>
<evidence type="ECO:0000259" key="14">
    <source>
        <dbReference type="Pfam" id="PF23188"/>
    </source>
</evidence>
<feature type="transmembrane region" description="Helical" evidence="11">
    <location>
        <begin position="286"/>
        <end position="302"/>
    </location>
</feature>
<evidence type="ECO:0000256" key="3">
    <source>
        <dbReference type="ARBA" id="ARBA00022448"/>
    </source>
</evidence>
<dbReference type="Pfam" id="PF24874">
    <property type="entry name" value="Piezo_THU9_anchor"/>
    <property type="match status" value="1"/>
</dbReference>
<evidence type="ECO:0000256" key="9">
    <source>
        <dbReference type="ARBA" id="ARBA00023303"/>
    </source>
</evidence>
<feature type="compositionally biased region" description="Low complexity" evidence="10">
    <location>
        <begin position="1855"/>
        <end position="1867"/>
    </location>
</feature>
<feature type="domain" description="Piezo non-specific cation channel cap" evidence="12">
    <location>
        <begin position="2605"/>
        <end position="2922"/>
    </location>
</feature>
<dbReference type="Pfam" id="PF15917">
    <property type="entry name" value="Piezo_TM25-28"/>
    <property type="match status" value="1"/>
</dbReference>
<feature type="transmembrane region" description="Helical" evidence="11">
    <location>
        <begin position="2400"/>
        <end position="2418"/>
    </location>
</feature>
<comment type="subcellular location">
    <subcellularLocation>
        <location evidence="1">Cell membrane</location>
        <topology evidence="1">Multi-pass membrane protein</topology>
    </subcellularLocation>
</comment>
<feature type="transmembrane region" description="Helical" evidence="11">
    <location>
        <begin position="1358"/>
        <end position="1381"/>
    </location>
</feature>
<feature type="region of interest" description="Disordered" evidence="10">
    <location>
        <begin position="16"/>
        <end position="35"/>
    </location>
</feature>
<evidence type="ECO:0000256" key="4">
    <source>
        <dbReference type="ARBA" id="ARBA00022475"/>
    </source>
</evidence>
<evidence type="ECO:0000256" key="7">
    <source>
        <dbReference type="ARBA" id="ARBA00023065"/>
    </source>
</evidence>
<dbReference type="InterPro" id="IPR056769">
    <property type="entry name" value="Piezo_TM1-24"/>
</dbReference>
<evidence type="ECO:0008006" key="19">
    <source>
        <dbReference type="Google" id="ProtNLM"/>
    </source>
</evidence>
<keyword evidence="4" id="KW-1003">Cell membrane</keyword>
<feature type="compositionally biased region" description="Basic residues" evidence="10">
    <location>
        <begin position="2184"/>
        <end position="2193"/>
    </location>
</feature>
<feature type="transmembrane region" description="Helical" evidence="11">
    <location>
        <begin position="1302"/>
        <end position="1319"/>
    </location>
</feature>
<feature type="transmembrane region" description="Helical" evidence="11">
    <location>
        <begin position="1135"/>
        <end position="1157"/>
    </location>
</feature>
<dbReference type="InterPro" id="IPR031334">
    <property type="entry name" value="Piezo_cap_dom"/>
</dbReference>
<dbReference type="Pfam" id="PF12166">
    <property type="entry name" value="Piezo_cap"/>
    <property type="match status" value="1"/>
</dbReference>
<feature type="transmembrane region" description="Helical" evidence="11">
    <location>
        <begin position="1016"/>
        <end position="1034"/>
    </location>
</feature>
<evidence type="ECO:0000256" key="11">
    <source>
        <dbReference type="SAM" id="Phobius"/>
    </source>
</evidence>
<reference evidence="17" key="1">
    <citation type="submission" date="2013-05" db="EMBL/GenBank/DDBJ databases">
        <authorList>
            <person name="Yim A.K.Y."/>
            <person name="Chan T.F."/>
            <person name="Ji K.M."/>
            <person name="Liu X.Y."/>
            <person name="Zhou J.W."/>
            <person name="Li R.Q."/>
            <person name="Yang K.Y."/>
            <person name="Li J."/>
            <person name="Li M."/>
            <person name="Law P.T.W."/>
            <person name="Wu Y.L."/>
            <person name="Cai Z.L."/>
            <person name="Qin H."/>
            <person name="Bao Y."/>
            <person name="Leung R.K.K."/>
            <person name="Ng P.K.S."/>
            <person name="Zou J."/>
            <person name="Zhong X.J."/>
            <person name="Ran P.X."/>
            <person name="Zhong N.S."/>
            <person name="Liu Z.G."/>
            <person name="Tsui S.K.W."/>
        </authorList>
    </citation>
    <scope>NUCLEOTIDE SEQUENCE</scope>
    <source>
        <strain evidence="17">Derf</strain>
        <tissue evidence="17">Whole organism</tissue>
    </source>
</reference>
<dbReference type="GO" id="GO:0008381">
    <property type="term" value="F:mechanosensitive monoatomic ion channel activity"/>
    <property type="evidence" value="ECO:0007669"/>
    <property type="project" value="InterPro"/>
</dbReference>
<feature type="transmembrane region" description="Helical" evidence="11">
    <location>
        <begin position="1186"/>
        <end position="1209"/>
    </location>
</feature>
<organism evidence="17 18">
    <name type="scientific">Dermatophagoides farinae</name>
    <name type="common">American house dust mite</name>
    <dbReference type="NCBI Taxonomy" id="6954"/>
    <lineage>
        <taxon>Eukaryota</taxon>
        <taxon>Metazoa</taxon>
        <taxon>Ecdysozoa</taxon>
        <taxon>Arthropoda</taxon>
        <taxon>Chelicerata</taxon>
        <taxon>Arachnida</taxon>
        <taxon>Acari</taxon>
        <taxon>Acariformes</taxon>
        <taxon>Sarcoptiformes</taxon>
        <taxon>Astigmata</taxon>
        <taxon>Psoroptidia</taxon>
        <taxon>Analgoidea</taxon>
        <taxon>Pyroglyphidae</taxon>
        <taxon>Dermatophagoidinae</taxon>
        <taxon>Dermatophagoides</taxon>
    </lineage>
</organism>
<feature type="region of interest" description="Disordered" evidence="10">
    <location>
        <begin position="1630"/>
        <end position="1651"/>
    </location>
</feature>
<evidence type="ECO:0000256" key="10">
    <source>
        <dbReference type="SAM" id="MobiDB-lite"/>
    </source>
</evidence>
<dbReference type="Pfam" id="PF24871">
    <property type="entry name" value="Piezo_TM1-24"/>
    <property type="match status" value="1"/>
</dbReference>
<feature type="region of interest" description="Disordered" evidence="10">
    <location>
        <begin position="2170"/>
        <end position="2230"/>
    </location>
</feature>
<keyword evidence="8 11" id="KW-0472">Membrane</keyword>
<dbReference type="Proteomes" id="UP000790347">
    <property type="component" value="Unassembled WGS sequence"/>
</dbReference>
<feature type="transmembrane region" description="Helical" evidence="11">
    <location>
        <begin position="2119"/>
        <end position="2137"/>
    </location>
</feature>
<keyword evidence="18" id="KW-1185">Reference proteome</keyword>
<evidence type="ECO:0000256" key="2">
    <source>
        <dbReference type="ARBA" id="ARBA00007821"/>
    </source>
</evidence>
<evidence type="ECO:0000256" key="8">
    <source>
        <dbReference type="ARBA" id="ARBA00023136"/>
    </source>
</evidence>
<evidence type="ECO:0000256" key="6">
    <source>
        <dbReference type="ARBA" id="ARBA00022989"/>
    </source>
</evidence>
<feature type="transmembrane region" description="Helical" evidence="11">
    <location>
        <begin position="2034"/>
        <end position="2059"/>
    </location>
</feature>
<feature type="compositionally biased region" description="Polar residues" evidence="10">
    <location>
        <begin position="1804"/>
        <end position="1828"/>
    </location>
</feature>
<feature type="transmembrane region" description="Helical" evidence="11">
    <location>
        <begin position="1163"/>
        <end position="1179"/>
    </location>
</feature>
<gene>
    <name evidence="17" type="ORF">DERF_006335</name>
</gene>
<feature type="transmembrane region" description="Helical" evidence="11">
    <location>
        <begin position="2438"/>
        <end position="2454"/>
    </location>
</feature>
<dbReference type="InterPro" id="IPR056768">
    <property type="entry name" value="THU_Piezo"/>
</dbReference>
<feature type="transmembrane region" description="Helical" evidence="11">
    <location>
        <begin position="261"/>
        <end position="280"/>
    </location>
</feature>
<feature type="transmembrane region" description="Helical" evidence="11">
    <location>
        <begin position="314"/>
        <end position="331"/>
    </location>
</feature>
<feature type="transmembrane region" description="Helical" evidence="11">
    <location>
        <begin position="689"/>
        <end position="707"/>
    </location>
</feature>
<feature type="transmembrane region" description="Helical" evidence="11">
    <location>
        <begin position="1243"/>
        <end position="1260"/>
    </location>
</feature>
<keyword evidence="6 11" id="KW-1133">Transmembrane helix</keyword>
<feature type="region of interest" description="Disordered" evidence="10">
    <location>
        <begin position="876"/>
        <end position="897"/>
    </location>
</feature>
<evidence type="ECO:0000256" key="5">
    <source>
        <dbReference type="ARBA" id="ARBA00022692"/>
    </source>
</evidence>
<dbReference type="InterPro" id="IPR027272">
    <property type="entry name" value="Piezo"/>
</dbReference>
<feature type="transmembrane region" description="Helical" evidence="11">
    <location>
        <begin position="967"/>
        <end position="987"/>
    </location>
</feature>
<dbReference type="InterPro" id="IPR056770">
    <property type="entry name" value="Piezo_THU9_anchor"/>
</dbReference>
<feature type="transmembrane region" description="Helical" evidence="11">
    <location>
        <begin position="993"/>
        <end position="1009"/>
    </location>
</feature>
<feature type="transmembrane region" description="Helical" evidence="11">
    <location>
        <begin position="89"/>
        <end position="105"/>
    </location>
</feature>
<feature type="transmembrane region" description="Helical" evidence="11">
    <location>
        <begin position="2071"/>
        <end position="2089"/>
    </location>
</feature>
<evidence type="ECO:0000259" key="15">
    <source>
        <dbReference type="Pfam" id="PF24871"/>
    </source>
</evidence>
<evidence type="ECO:0000259" key="13">
    <source>
        <dbReference type="Pfam" id="PF15917"/>
    </source>
</evidence>
<feature type="transmembrane region" description="Helical" evidence="11">
    <location>
        <begin position="2371"/>
        <end position="2388"/>
    </location>
</feature>
<feature type="region of interest" description="Disordered" evidence="10">
    <location>
        <begin position="452"/>
        <end position="479"/>
    </location>
</feature>
<dbReference type="Pfam" id="PF23188">
    <property type="entry name" value="THU_Piezo1"/>
    <property type="match status" value="1"/>
</dbReference>
<feature type="transmembrane region" description="Helical" evidence="11">
    <location>
        <begin position="117"/>
        <end position="144"/>
    </location>
</feature>
<dbReference type="GO" id="GO:0005886">
    <property type="term" value="C:plasma membrane"/>
    <property type="evidence" value="ECO:0007669"/>
    <property type="project" value="UniProtKB-SubCell"/>
</dbReference>
<evidence type="ECO:0000256" key="1">
    <source>
        <dbReference type="ARBA" id="ARBA00004651"/>
    </source>
</evidence>
<feature type="domain" description="Piezo TM25-28" evidence="13">
    <location>
        <begin position="1291"/>
        <end position="1513"/>
    </location>
</feature>
<feature type="region of interest" description="Disordered" evidence="10">
    <location>
        <begin position="1785"/>
        <end position="1828"/>
    </location>
</feature>
<reference evidence="17" key="2">
    <citation type="journal article" date="2022" name="Res Sq">
        <title>Comparative Genomics Reveals Insights into the Divergent Evolution of Astigmatic Mites and Household Pest Adaptations.</title>
        <authorList>
            <person name="Xiong Q."/>
            <person name="Wan A.T.-Y."/>
            <person name="Liu X.-Y."/>
            <person name="Fung C.S.-H."/>
            <person name="Xiao X."/>
            <person name="Malainual N."/>
            <person name="Hou J."/>
            <person name="Wang L."/>
            <person name="Wang M."/>
            <person name="Yang K."/>
            <person name="Cui Y."/>
            <person name="Leung E."/>
            <person name="Nong W."/>
            <person name="Shin S.-K."/>
            <person name="Au S."/>
            <person name="Jeong K.Y."/>
            <person name="Chew F.T."/>
            <person name="Hui J."/>
            <person name="Leung T.F."/>
            <person name="Tungtrongchitr A."/>
            <person name="Zhong N."/>
            <person name="Liu Z."/>
            <person name="Tsui S."/>
        </authorList>
    </citation>
    <scope>NUCLEOTIDE SEQUENCE</scope>
    <source>
        <strain evidence="17">Derf</strain>
        <tissue evidence="17">Whole organism</tissue>
    </source>
</reference>
<feature type="transmembrane region" description="Helical" evidence="11">
    <location>
        <begin position="713"/>
        <end position="732"/>
    </location>
</feature>
<feature type="transmembrane region" description="Helical" evidence="11">
    <location>
        <begin position="546"/>
        <end position="563"/>
    </location>
</feature>
<feature type="transmembrane region" description="Helical" evidence="11">
    <location>
        <begin position="176"/>
        <end position="196"/>
    </location>
</feature>
<feature type="transmembrane region" description="Helical" evidence="11">
    <location>
        <begin position="1325"/>
        <end position="1346"/>
    </location>
</feature>
<comment type="similarity">
    <text evidence="2">Belongs to the PIEZO (TC 1.A.75) family.</text>
</comment>
<feature type="transmembrane region" description="Helical" evidence="11">
    <location>
        <begin position="64"/>
        <end position="83"/>
    </location>
</feature>
<feature type="transmembrane region" description="Helical" evidence="11">
    <location>
        <begin position="2546"/>
        <end position="2569"/>
    </location>
</feature>
<keyword evidence="9" id="KW-0407">Ion channel</keyword>
<feature type="transmembrane region" description="Helical" evidence="11">
    <location>
        <begin position="2330"/>
        <end position="2351"/>
    </location>
</feature>
<feature type="transmembrane region" description="Helical" evidence="11">
    <location>
        <begin position="801"/>
        <end position="818"/>
    </location>
</feature>
<feature type="domain" description="Piezo transmembrane helical unit" evidence="14">
    <location>
        <begin position="2027"/>
        <end position="2144"/>
    </location>
</feature>
<feature type="domain" description="Piezo THU9 and anchor" evidence="16">
    <location>
        <begin position="2328"/>
        <end position="2568"/>
    </location>
</feature>
<name>A0A922LC26_DERFA</name>
<keyword evidence="5 11" id="KW-0812">Transmembrane</keyword>
<feature type="region of interest" description="Disordered" evidence="10">
    <location>
        <begin position="1855"/>
        <end position="1883"/>
    </location>
</feature>
<feature type="transmembrane region" description="Helical" evidence="11">
    <location>
        <begin position="517"/>
        <end position="534"/>
    </location>
</feature>
<dbReference type="EMBL" id="ASGP02000002">
    <property type="protein sequence ID" value="KAH9522775.1"/>
    <property type="molecule type" value="Genomic_DNA"/>
</dbReference>
<evidence type="ECO:0000313" key="18">
    <source>
        <dbReference type="Proteomes" id="UP000790347"/>
    </source>
</evidence>
<feature type="domain" description="Piezo TM1-24" evidence="15">
    <location>
        <begin position="84"/>
        <end position="824"/>
    </location>
</feature>
<evidence type="ECO:0000259" key="16">
    <source>
        <dbReference type="Pfam" id="PF24874"/>
    </source>
</evidence>
<proteinExistence type="inferred from homology"/>
<comment type="caution">
    <text evidence="17">The sequence shown here is derived from an EMBL/GenBank/DDBJ whole genome shotgun (WGS) entry which is preliminary data.</text>
</comment>
<dbReference type="PANTHER" id="PTHR47049">
    <property type="entry name" value="PIEZO-TYPE MECHANOSENSITIVE ION CHANNEL HOMOLOG"/>
    <property type="match status" value="1"/>
</dbReference>
<dbReference type="InterPro" id="IPR031805">
    <property type="entry name" value="Piezo_TM25-28"/>
</dbReference>
<keyword evidence="7" id="KW-0406">Ion transport</keyword>
<accession>A0A922LC26</accession>
<feature type="transmembrane region" description="Helical" evidence="11">
    <location>
        <begin position="376"/>
        <end position="397"/>
    </location>
</feature>
<sequence length="2948" mass="340037">MDDVSKISTMVATTTTKTTGNTPTTIATQNRQKTSSQASTTAAAAAATNSTANINKTMDISLTLCYLLQRILIPCTLAAAVLLRQNLLSGIYLILLLLAPILPSPTPENVINGINGIYLKSIIVLSSIANSAHIITQIILLAAFNYSTSIDYCTNIGKIMNLIGLHRYNDLSFFNIIRLCCMDFIVLLITCLVLAFSSHTYHSKLDTSIGDNITNDIRFQERRFTDVSYVGEMSGRRFTNRQSTMAAPSKRRLKREKAERLSYYISEFIFFISLCASAILEPSLISSIYFLYFLFIGSWFALDRQFGTGYHYFRLFIAIFVALHFSLLYFYQFSMFYPLIPSTDINARLFGLVGYINNTCSDVRHFQLNDYHFVRFLHPLVLLILYFVSVQLIRTILIDKKLSQLLRTNRLNRTYHSIRGRADSMIEPQTLQHNHDRNNDELLTNIHSQQQMSTSLPPSPMPLSPTPTSVLPGGGGGATSRDQSNQFSLFCFEFVTMVKRASYVITLIVMMTWSITYHSWLSFVLLLLSCIIWMTPNSRETCLRSSPFLVFYAIALVIGQYIYSLNLNDTELPITIGSISIGEIGFKKYGQFSYQPLFTKIFYTMFFWITLRQYTESLKDPIISDYQSSSSGILSPLFNLGPRATTTTTTTAAIVQTQAAEQQHFETQQQGFTSQSEIFDSMIKCFKEILIKYLIWIVAIMLMVMSLSGSKVVIYRIVYMFLFLIFTLLLLFSLKWWRKLIYPFWLIVILYSMIILIAIYTYQFNNFPKYWEQYLHIDRDLQADLGLVVYDDDAFILFKELLTPTFFIIITIIQVHFVHKDFLKSSNIDEILDRLAATSPSLNNSVALDLCLETRNRIHQSDTSLDPSIVVDNCPQQQQPVSTETDRSKSQPSQSEEISVQTVISKRNIKPTMDRRYYRSPSMARSESKSTLLLPSTMKPTFKEEILQIFFKCIHHLRTIIDQWMIVFWRFLEVHIMKAVCLCTVLIAIQDVSVVNVIFVLLTIILMIFNRFEKMICFMFALWAGLLILLKMLFQLKIAQKIDWNTTCTTFDSTNTVQVVDNRAYIGFLKTDDIFSYIWEYIALIIMLVFRTVILLRQYLYRNHEYGNRPLLDGVIFPDVDRAMADKDFANFFKYLLNFGFYKFGVEICLILMTITIGNHGDIFSVLYCLFLIAFVLFNRSECRRFWSYLVGFMSIVLPYQYLMCLGIAPGLCWLYPWHKLPPADFDWYFLPDFKHQLPKQKLYLDFLLFFFLCRQLFYFRLESKLIIYGGSNLEASKEQTPQNVFDFFSFGNTLFDSFKSYFLFCFFWITLAVLFLAGTTRINLFGLGYVLGSFIFLWNGNEFYLKPSRMIFKSWKTIIGYTCMAMLLKSILQVFVLTFLRNNMCWAVQLMGLSYHQKESSSIDKQTMELLAKCPSTDSGLLWDGICFTFLLIQKRIFCSHYFKYLIREIKAQQFLAARGAELIHEIQAQEVAEQEIAEREVMEKIKQKMDRIKEAQQRMFANQARSIKYHKQDEYDYDISPYVGGVGGGDDETLSQTSETDDLFSALSQTLPTVYSPTPSVPTITSPQSATSLQPGYFEVYNVWPIRPIDASSLSSNTFASFSFGSGQHSIAAAGGAAVSCTKEKTSPSIYGHQQTGSSIRTRESSSLTTRNIRTDSIHRRISISPTSIRVPLQQQKEKKKQQQFIRNNINDECLMLHFNNFDFFLIFLAVKSGGYYMFEEGDTDVCDLNYKTRESLIPDPEGDEIRNIAKSKGFTAFCSKIFKGEETSEAAIVSAEITDVGESSHDSPIVSVERIKRNPDSSRPTTMTSIPDSQATDLSAMSSLTGGSSNITAGQIVQPICEDQQQQQQQQHQQLQQQQQQQQQGYEQSNKSQSDDEQEPTFMEKIRSWFDFIKTFTESIFISSTSNLNAVSRDYRFVAKRLAVEKKCLKKIIEINELEGIGHDFIGDQIWKKNTLAKLSKLTEENLENVAKSDAKDVLRVWNELDTTSLDANKHLYHVSLDPRYMETSIYIHFFRAIFYAILSRSEVICYIIIVINQITSASILSLPLPMLTFLWGSLSVPRPSKSFWVTCITYIEIVVVLKYVFQFHFWPWTELIKPSPFWWPRLLGIEKKDNYANYDLILLLVLFFHRFMLKSLGLWDLSETEIKAYMTNAELFQSRIEDINDGLSDSNPQNMNNNGKKSKNSKKKSTTNGGGGGGGGKKNKLTQKSSQEKQLEEQQQQQQSISNDVQINDPAADHHHHQPNSSAMMIATLPPPLPEQHLYENELMQQQQEDDGDEPEGDEINFIYILMEIPTRTRKRFSTIVRPVYKFFHNVLHPPYRITHDVYSLMFLCDFINFFILVFGFYAFGSGYSGSEDVARFLEENKIPIGFLITLLIQFAQIIVDRAIYLRKYIKGKLLFQIFIVIFTHLWLFFALPAMTDKAFTDKTNLPPKLWYIFKCIYLLLSAFQIRSGYPTRILGNTFCKKYNFVNWYLFKVYMLIPFVYDLRMYMDWIWTDTSLVLDEWSLMEDIFVNLYQRKCELRLDEEFPEPRGRAKKRFFKYLIGGSWVIIIIALIWGPLVLFAFGRAVGEINPPIGATFELEIGGYQPLFKMSVTDSGLVPINDQKWAKLGSSFNRDPVAQTFINGYDQQDVYIVNLNGNSTAVWGISPPSLKILQNELISNQTMLYMKITYFLTRKKTKTQDMDTTIYDEYFIELHPLKDYELRHKLADMISQSEEQNPAIIPHIFPNYLRAPEKGKPIVVTELVKKSFNAANQQTVATNKSMNFRNLLILLKKGNYENNNFSMTSWWEIHDDCQNIDYLDPFFNDMMITERCQYLPVIVFNDKVFIGLLAFLSGYGIIGIYTTFVFLVSRWVRGLNSESSFKVIYTRMPNVDRVLQLCLDIYLVRESREFELEEDLYAKLIFLYRSPETLIKWTKISEEINSGGGGGGVSNNQQQQHVDHQ</sequence>
<evidence type="ECO:0000259" key="12">
    <source>
        <dbReference type="Pfam" id="PF12166"/>
    </source>
</evidence>
<feature type="transmembrane region" description="Helical" evidence="11">
    <location>
        <begin position="744"/>
        <end position="762"/>
    </location>
</feature>